<dbReference type="Gene3D" id="3.40.50.10190">
    <property type="entry name" value="BRCT domain"/>
    <property type="match status" value="1"/>
</dbReference>
<dbReference type="Gene3D" id="3.40.50.1000">
    <property type="entry name" value="HAD superfamily/HAD-like"/>
    <property type="match status" value="1"/>
</dbReference>
<reference evidence="10 11" key="1">
    <citation type="submission" date="2023-02" db="EMBL/GenBank/DDBJ databases">
        <title>Encephalitozoon hellem ATCC 50451 complete genome.</title>
        <authorList>
            <person name="Mascarenhas dos Santos A.C."/>
            <person name="Julian A.T."/>
            <person name="Pombert J.-F."/>
        </authorList>
    </citation>
    <scope>NUCLEOTIDE SEQUENCE [LARGE SCALE GENOMIC DNA]</scope>
    <source>
        <strain evidence="10 11">ATCC 50451</strain>
    </source>
</reference>
<keyword evidence="2 6" id="KW-0378">Hydrolase</keyword>
<evidence type="ECO:0000313" key="11">
    <source>
        <dbReference type="Proteomes" id="UP001217963"/>
    </source>
</evidence>
<evidence type="ECO:0000256" key="7">
    <source>
        <dbReference type="SAM" id="MobiDB-lite"/>
    </source>
</evidence>
<proteinExistence type="predicted"/>
<gene>
    <name evidence="10" type="ORF">PFJ87_07g01110</name>
</gene>
<comment type="catalytic activity">
    <reaction evidence="5 6">
        <text>O-phospho-L-threonyl-[protein] + H2O = L-threonyl-[protein] + phosphate</text>
        <dbReference type="Rhea" id="RHEA:47004"/>
        <dbReference type="Rhea" id="RHEA-COMP:11060"/>
        <dbReference type="Rhea" id="RHEA-COMP:11605"/>
        <dbReference type="ChEBI" id="CHEBI:15377"/>
        <dbReference type="ChEBI" id="CHEBI:30013"/>
        <dbReference type="ChEBI" id="CHEBI:43474"/>
        <dbReference type="ChEBI" id="CHEBI:61977"/>
        <dbReference type="EC" id="3.1.3.16"/>
    </reaction>
</comment>
<dbReference type="EMBL" id="CP119068">
    <property type="protein sequence ID" value="WEL39033.1"/>
    <property type="molecule type" value="Genomic_DNA"/>
</dbReference>
<comment type="subcellular location">
    <subcellularLocation>
        <location evidence="1 6">Nucleus</location>
    </subcellularLocation>
</comment>
<dbReference type="CDD" id="cd00027">
    <property type="entry name" value="BRCT"/>
    <property type="match status" value="1"/>
</dbReference>
<dbReference type="InterPro" id="IPR011947">
    <property type="entry name" value="FCP1_euk"/>
</dbReference>
<dbReference type="SUPFAM" id="SSF52113">
    <property type="entry name" value="BRCT domain"/>
    <property type="match status" value="1"/>
</dbReference>
<dbReference type="SMART" id="SM00577">
    <property type="entry name" value="CPDc"/>
    <property type="match status" value="1"/>
</dbReference>
<dbReference type="InterPro" id="IPR039189">
    <property type="entry name" value="Fcp1"/>
</dbReference>
<dbReference type="SUPFAM" id="SSF56784">
    <property type="entry name" value="HAD-like"/>
    <property type="match status" value="1"/>
</dbReference>
<comment type="catalytic activity">
    <reaction evidence="4 6">
        <text>O-phospho-L-seryl-[protein] + H2O = L-seryl-[protein] + phosphate</text>
        <dbReference type="Rhea" id="RHEA:20629"/>
        <dbReference type="Rhea" id="RHEA-COMP:9863"/>
        <dbReference type="Rhea" id="RHEA-COMP:11604"/>
        <dbReference type="ChEBI" id="CHEBI:15377"/>
        <dbReference type="ChEBI" id="CHEBI:29999"/>
        <dbReference type="ChEBI" id="CHEBI:43474"/>
        <dbReference type="ChEBI" id="CHEBI:83421"/>
        <dbReference type="EC" id="3.1.3.16"/>
    </reaction>
</comment>
<evidence type="ECO:0000259" key="9">
    <source>
        <dbReference type="PROSITE" id="PS50969"/>
    </source>
</evidence>
<evidence type="ECO:0000256" key="3">
    <source>
        <dbReference type="ARBA" id="ARBA00023242"/>
    </source>
</evidence>
<dbReference type="InterPro" id="IPR004274">
    <property type="entry name" value="FCP1_dom"/>
</dbReference>
<comment type="function">
    <text evidence="6">This promotes the activity of RNA polymerase II.</text>
</comment>
<feature type="compositionally biased region" description="Basic and acidic residues" evidence="7">
    <location>
        <begin position="253"/>
        <end position="270"/>
    </location>
</feature>
<feature type="domain" description="BRCT" evidence="8">
    <location>
        <begin position="306"/>
        <end position="390"/>
    </location>
</feature>
<dbReference type="InterPro" id="IPR023214">
    <property type="entry name" value="HAD_sf"/>
</dbReference>
<dbReference type="Pfam" id="PF03031">
    <property type="entry name" value="NIF"/>
    <property type="match status" value="1"/>
</dbReference>
<evidence type="ECO:0000256" key="4">
    <source>
        <dbReference type="ARBA" id="ARBA00047761"/>
    </source>
</evidence>
<evidence type="ECO:0000256" key="1">
    <source>
        <dbReference type="ARBA" id="ARBA00004123"/>
    </source>
</evidence>
<dbReference type="PROSITE" id="PS50172">
    <property type="entry name" value="BRCT"/>
    <property type="match status" value="1"/>
</dbReference>
<evidence type="ECO:0000256" key="2">
    <source>
        <dbReference type="ARBA" id="ARBA00022801"/>
    </source>
</evidence>
<keyword evidence="3 6" id="KW-0539">Nucleus</keyword>
<evidence type="ECO:0000259" key="8">
    <source>
        <dbReference type="PROSITE" id="PS50172"/>
    </source>
</evidence>
<evidence type="ECO:0000313" key="10">
    <source>
        <dbReference type="EMBL" id="WEL39033.1"/>
    </source>
</evidence>
<evidence type="ECO:0000256" key="5">
    <source>
        <dbReference type="ARBA" id="ARBA00048336"/>
    </source>
</evidence>
<organism evidence="10 11">
    <name type="scientific">Encephalitozoon hellem</name>
    <name type="common">Microsporidian parasite</name>
    <dbReference type="NCBI Taxonomy" id="27973"/>
    <lineage>
        <taxon>Eukaryota</taxon>
        <taxon>Fungi</taxon>
        <taxon>Fungi incertae sedis</taxon>
        <taxon>Microsporidia</taxon>
        <taxon>Unikaryonidae</taxon>
        <taxon>Encephalitozoon</taxon>
    </lineage>
</organism>
<dbReference type="InterPro" id="IPR001357">
    <property type="entry name" value="BRCT_dom"/>
</dbReference>
<dbReference type="InterPro" id="IPR036412">
    <property type="entry name" value="HAD-like_sf"/>
</dbReference>
<dbReference type="PANTHER" id="PTHR23081:SF36">
    <property type="entry name" value="RNA POLYMERASE II SUBUNIT A C-TERMINAL DOMAIN PHOSPHATASE"/>
    <property type="match status" value="1"/>
</dbReference>
<dbReference type="EC" id="3.1.3.16" evidence="6"/>
<dbReference type="PANTHER" id="PTHR23081">
    <property type="entry name" value="RNA POLYMERASE II CTD PHOSPHATASE"/>
    <property type="match status" value="1"/>
</dbReference>
<keyword evidence="11" id="KW-1185">Reference proteome</keyword>
<dbReference type="InterPro" id="IPR036420">
    <property type="entry name" value="BRCT_dom_sf"/>
</dbReference>
<name>A0ABY8CJD6_ENCHE</name>
<dbReference type="Pfam" id="PF16589">
    <property type="entry name" value="BRCT_2"/>
    <property type="match status" value="1"/>
</dbReference>
<feature type="region of interest" description="Disordered" evidence="7">
    <location>
        <begin position="232"/>
        <end position="271"/>
    </location>
</feature>
<accession>A0ABY8CJD6</accession>
<dbReference type="CDD" id="cd07521">
    <property type="entry name" value="HAD_FCP1-like"/>
    <property type="match status" value="1"/>
</dbReference>
<dbReference type="SMART" id="SM00292">
    <property type="entry name" value="BRCT"/>
    <property type="match status" value="1"/>
</dbReference>
<sequence>MDECSHPIRIGTLCGVCGMEIQEEPRLFCALYNTDNVKITHKEAVSIYKEKVKALEMQMKLILVLDLDQTVLHTTYGTSDCKGIVKFTMDGCKYSVKLRPHLNRMLRRVSKLYEIHVYTMGTRPYAERIIGIIDPAGKYFHDRIITRDENQGVLVKRLSRLFPYNHKNIVILDDRADVWDYNENLVLVKPFWYFNRVDINDPSKLERRAEVVSDGHGDLGEFVGKRKKVEEGEDARIISRPDGTGLGGSSGKPETEVDSDRMGEKKAREEPSDDCELLRMVKFLKKVHKKYFSSKHRNVKKILRRIRKRIFDGDRFFIVGPTNRAWLVKVIEMHGGMVSRLESEVDFVISSGLDEVRELAQKLECLVVSPKWIEDCVYSLERVGYGRYVICDYRVKDEYEEELEKLFG</sequence>
<evidence type="ECO:0000256" key="6">
    <source>
        <dbReference type="RuleBase" id="RU366066"/>
    </source>
</evidence>
<protein>
    <recommendedName>
        <fullName evidence="6">RNA polymerase II subunit A C-terminal domain phosphatase</fullName>
        <ecNumber evidence="6">3.1.3.16</ecNumber>
    </recommendedName>
</protein>
<dbReference type="Proteomes" id="UP001217963">
    <property type="component" value="Chromosome VII"/>
</dbReference>
<dbReference type="PROSITE" id="PS50969">
    <property type="entry name" value="FCP1"/>
    <property type="match status" value="1"/>
</dbReference>
<dbReference type="NCBIfam" id="TIGR02250">
    <property type="entry name" value="FCP1_euk"/>
    <property type="match status" value="1"/>
</dbReference>
<feature type="domain" description="FCP1 homology" evidence="9">
    <location>
        <begin position="56"/>
        <end position="212"/>
    </location>
</feature>